<dbReference type="Pfam" id="PF14895">
    <property type="entry name" value="PPPI_inhib"/>
    <property type="match status" value="1"/>
</dbReference>
<keyword evidence="3" id="KW-1185">Reference proteome</keyword>
<evidence type="ECO:0000313" key="3">
    <source>
        <dbReference type="Proteomes" id="UP000694395"/>
    </source>
</evidence>
<evidence type="ECO:0000256" key="1">
    <source>
        <dbReference type="SAM" id="MobiDB-lite"/>
    </source>
</evidence>
<feature type="compositionally biased region" description="Polar residues" evidence="1">
    <location>
        <begin position="91"/>
        <end position="105"/>
    </location>
</feature>
<proteinExistence type="predicted"/>
<feature type="compositionally biased region" description="Acidic residues" evidence="1">
    <location>
        <begin position="415"/>
        <end position="433"/>
    </location>
</feature>
<protein>
    <recommendedName>
        <fullName evidence="4">Protein phosphatase 1 regulatory subunit 36</fullName>
    </recommendedName>
</protein>
<reference evidence="2" key="3">
    <citation type="submission" date="2025-09" db="UniProtKB">
        <authorList>
            <consortium name="Ensembl"/>
        </authorList>
    </citation>
    <scope>IDENTIFICATION</scope>
</reference>
<name>A0A8C7SZV6_ONCMY</name>
<dbReference type="AlphaFoldDB" id="A0A8C7SZV6"/>
<reference evidence="2" key="2">
    <citation type="submission" date="2025-08" db="UniProtKB">
        <authorList>
            <consortium name="Ensembl"/>
        </authorList>
    </citation>
    <scope>IDENTIFICATION</scope>
</reference>
<evidence type="ECO:0008006" key="4">
    <source>
        <dbReference type="Google" id="ProtNLM"/>
    </source>
</evidence>
<feature type="region of interest" description="Disordered" evidence="1">
    <location>
        <begin position="293"/>
        <end position="340"/>
    </location>
</feature>
<accession>A0A8C7SZV6</accession>
<feature type="region of interest" description="Disordered" evidence="1">
    <location>
        <begin position="408"/>
        <end position="481"/>
    </location>
</feature>
<dbReference type="GeneTree" id="ENSGT00390000012412"/>
<reference evidence="2" key="1">
    <citation type="submission" date="2020-07" db="EMBL/GenBank/DDBJ databases">
        <title>A long reads based de novo assembly of the rainbow trout Arlee double haploid line genome.</title>
        <authorList>
            <person name="Gao G."/>
            <person name="Palti Y."/>
        </authorList>
    </citation>
    <scope>NUCLEOTIDE SEQUENCE [LARGE SCALE GENOMIC DNA]</scope>
</reference>
<dbReference type="PANTHER" id="PTHR21055:SF3">
    <property type="entry name" value="PROTEIN PHOSPHATASE 1 REGULATORY SUBUNIT 36"/>
    <property type="match status" value="1"/>
</dbReference>
<feature type="compositionally biased region" description="Polar residues" evidence="1">
    <location>
        <begin position="459"/>
        <end position="481"/>
    </location>
</feature>
<sequence length="481" mass="54746">MSLMDKDCRYHLDTFFYTILYCSKVLHLMCPMRKLTDFSISIPPPGRWNWNDETQALEFTSFSTSVEVKEKRKKTKPVNFQDLASKRPERQTQSSAKRGGQSSRKTVGPAQLNAYKSSVKRGQRDYVTIEDVKQVALSLLQENDALPIPFCFLSVLKSKELDEFLAALLLYLSCYFERKSLEKKPKPLMAEQSITEKQVMAETLAKVELAQKQLAFCYSSLVLGLGLSQQHHMACGRSRVSLTYKDRQLYECLYSFFCYVAWVTFSRKDLRGIQEEVGRLLRSDTFNPALRTRIDATEDNLAQDSSTKEGQTEPKVHTQSHNAPEQRKSQRRPALSKMVTQRSPVMVSLLPYPREEAPHLFCRYRPRKQSQAKLCNPETLMEELKEQLASVSFGILGKPLSQFSCTTLMPQGANNEDDEEEEEDDEEDDDDEDSGVHVRSSKNTFMAQRPVASAVDQRGSLSRANTVISRATTEGVSSDTE</sequence>
<evidence type="ECO:0000313" key="2">
    <source>
        <dbReference type="Ensembl" id="ENSOMYP00000074314.2"/>
    </source>
</evidence>
<feature type="compositionally biased region" description="Basic and acidic residues" evidence="1">
    <location>
        <begin position="306"/>
        <end position="316"/>
    </location>
</feature>
<feature type="region of interest" description="Disordered" evidence="1">
    <location>
        <begin position="77"/>
        <end position="107"/>
    </location>
</feature>
<dbReference type="GO" id="GO:0019902">
    <property type="term" value="F:phosphatase binding"/>
    <property type="evidence" value="ECO:0007669"/>
    <property type="project" value="InterPro"/>
</dbReference>
<dbReference type="PANTHER" id="PTHR21055">
    <property type="entry name" value="PROTEIN PHOSPHATASE 1 REGULATORY SUBUNIT 36"/>
    <property type="match status" value="1"/>
</dbReference>
<dbReference type="Ensembl" id="ENSOMYT00000080893.2">
    <property type="protein sequence ID" value="ENSOMYP00000074314.2"/>
    <property type="gene ID" value="ENSOMYG00000034355.2"/>
</dbReference>
<dbReference type="Proteomes" id="UP000694395">
    <property type="component" value="Chromosome 18"/>
</dbReference>
<organism evidence="2 3">
    <name type="scientific">Oncorhynchus mykiss</name>
    <name type="common">Rainbow trout</name>
    <name type="synonym">Salmo gairdneri</name>
    <dbReference type="NCBI Taxonomy" id="8022"/>
    <lineage>
        <taxon>Eukaryota</taxon>
        <taxon>Metazoa</taxon>
        <taxon>Chordata</taxon>
        <taxon>Craniata</taxon>
        <taxon>Vertebrata</taxon>
        <taxon>Euteleostomi</taxon>
        <taxon>Actinopterygii</taxon>
        <taxon>Neopterygii</taxon>
        <taxon>Teleostei</taxon>
        <taxon>Protacanthopterygii</taxon>
        <taxon>Salmoniformes</taxon>
        <taxon>Salmonidae</taxon>
        <taxon>Salmoninae</taxon>
        <taxon>Oncorhynchus</taxon>
    </lineage>
</organism>
<dbReference type="InterPro" id="IPR026142">
    <property type="entry name" value="Pro_pase_1_reg_su_36"/>
</dbReference>